<keyword evidence="5" id="KW-1185">Reference proteome</keyword>
<dbReference type="PROSITE" id="PS50005">
    <property type="entry name" value="TPR"/>
    <property type="match status" value="2"/>
</dbReference>
<evidence type="ECO:0000256" key="3">
    <source>
        <dbReference type="SAM" id="SignalP"/>
    </source>
</evidence>
<feature type="repeat" description="TPR" evidence="1">
    <location>
        <begin position="54"/>
        <end position="87"/>
    </location>
</feature>
<dbReference type="EMBL" id="QEQK01000004">
    <property type="protein sequence ID" value="PWN56875.1"/>
    <property type="molecule type" value="Genomic_DNA"/>
</dbReference>
<feature type="region of interest" description="Disordered" evidence="2">
    <location>
        <begin position="162"/>
        <end position="190"/>
    </location>
</feature>
<dbReference type="Proteomes" id="UP000251800">
    <property type="component" value="Unassembled WGS sequence"/>
</dbReference>
<keyword evidence="3" id="KW-0732">Signal</keyword>
<dbReference type="AlphaFoldDB" id="A0A363UN56"/>
<name>A0A363UN56_9GAMM</name>
<evidence type="ECO:0000313" key="5">
    <source>
        <dbReference type="Proteomes" id="UP000251800"/>
    </source>
</evidence>
<comment type="caution">
    <text evidence="4">The sequence shown here is derived from an EMBL/GenBank/DDBJ whole genome shotgun (WGS) entry which is preliminary data.</text>
</comment>
<feature type="chain" id="PRO_5016949725" evidence="3">
    <location>
        <begin position="21"/>
        <end position="190"/>
    </location>
</feature>
<dbReference type="Pfam" id="PF14559">
    <property type="entry name" value="TPR_19"/>
    <property type="match status" value="1"/>
</dbReference>
<dbReference type="Gene3D" id="1.25.40.10">
    <property type="entry name" value="Tetratricopeptide repeat domain"/>
    <property type="match status" value="1"/>
</dbReference>
<proteinExistence type="predicted"/>
<dbReference type="SUPFAM" id="SSF48452">
    <property type="entry name" value="TPR-like"/>
    <property type="match status" value="1"/>
</dbReference>
<feature type="signal peptide" evidence="3">
    <location>
        <begin position="1"/>
        <end position="20"/>
    </location>
</feature>
<evidence type="ECO:0000313" key="4">
    <source>
        <dbReference type="EMBL" id="PWN56875.1"/>
    </source>
</evidence>
<keyword evidence="1" id="KW-0802">TPR repeat</keyword>
<gene>
    <name evidence="4" type="ORF">DEH80_05520</name>
</gene>
<dbReference type="InterPro" id="IPR019734">
    <property type="entry name" value="TPR_rpt"/>
</dbReference>
<evidence type="ECO:0000256" key="2">
    <source>
        <dbReference type="SAM" id="MobiDB-lite"/>
    </source>
</evidence>
<accession>A0A363UN56</accession>
<organism evidence="4 5">
    <name type="scientific">Abyssibacter profundi</name>
    <dbReference type="NCBI Taxonomy" id="2182787"/>
    <lineage>
        <taxon>Bacteria</taxon>
        <taxon>Pseudomonadati</taxon>
        <taxon>Pseudomonadota</taxon>
        <taxon>Gammaproteobacteria</taxon>
        <taxon>Chromatiales</taxon>
        <taxon>Oceanococcaceae</taxon>
        <taxon>Abyssibacter</taxon>
    </lineage>
</organism>
<reference evidence="4 5" key="1">
    <citation type="submission" date="2018-05" db="EMBL/GenBank/DDBJ databases">
        <title>Abyssibacter profundi OUC007T gen. nov., sp. nov, a marine bacterium isolated from seawater of the Mariana Trench.</title>
        <authorList>
            <person name="Zhou S."/>
        </authorList>
    </citation>
    <scope>NUCLEOTIDE SEQUENCE [LARGE SCALE GENOMIC DNA]</scope>
    <source>
        <strain evidence="4 5">OUC007</strain>
    </source>
</reference>
<feature type="repeat" description="TPR" evidence="1">
    <location>
        <begin position="88"/>
        <end position="121"/>
    </location>
</feature>
<evidence type="ECO:0000256" key="1">
    <source>
        <dbReference type="PROSITE-ProRule" id="PRU00339"/>
    </source>
</evidence>
<protein>
    <submittedName>
        <fullName evidence="4">Uncharacterized protein</fullName>
    </submittedName>
</protein>
<dbReference type="SMART" id="SM00028">
    <property type="entry name" value="TPR"/>
    <property type="match status" value="2"/>
</dbReference>
<sequence>MKQHRLLAFMLIAAGGTAQAAADMLPGQNPFARSSTSQPSSMQVAQRAEAAYGPQTFHSLGRRNMAEGDVATAERRFAEALEINPFDPVALNNLAAAKAEQGDYHTALELLERAERLAPQSADIAANLARLRGWVNYYAGNELHPAARIAVPQARMTEGLPPPPPALWEPTRTQPRIVLPPGERYEGQVR</sequence>
<dbReference type="InterPro" id="IPR011990">
    <property type="entry name" value="TPR-like_helical_dom_sf"/>
</dbReference>
<dbReference type="OrthoDB" id="7064895at2"/>